<comment type="caution">
    <text evidence="2">The sequence shown here is derived from an EMBL/GenBank/DDBJ whole genome shotgun (WGS) entry which is preliminary data.</text>
</comment>
<dbReference type="InterPro" id="IPR036390">
    <property type="entry name" value="WH_DNA-bd_sf"/>
</dbReference>
<dbReference type="Proteomes" id="UP000649259">
    <property type="component" value="Unassembled WGS sequence"/>
</dbReference>
<dbReference type="EMBL" id="BNEB01000005">
    <property type="protein sequence ID" value="GHI63476.1"/>
    <property type="molecule type" value="Genomic_DNA"/>
</dbReference>
<dbReference type="PANTHER" id="PTHR33164">
    <property type="entry name" value="TRANSCRIPTIONAL REGULATOR, MARR FAMILY"/>
    <property type="match status" value="1"/>
</dbReference>
<dbReference type="InterPro" id="IPR039422">
    <property type="entry name" value="MarR/SlyA-like"/>
</dbReference>
<dbReference type="InterPro" id="IPR036388">
    <property type="entry name" value="WH-like_DNA-bd_sf"/>
</dbReference>
<dbReference type="Pfam" id="PF12802">
    <property type="entry name" value="MarR_2"/>
    <property type="match status" value="1"/>
</dbReference>
<feature type="domain" description="HTH marR-type" evidence="1">
    <location>
        <begin position="24"/>
        <end position="160"/>
    </location>
</feature>
<dbReference type="PROSITE" id="PS50995">
    <property type="entry name" value="HTH_MARR_2"/>
    <property type="match status" value="1"/>
</dbReference>
<dbReference type="SUPFAM" id="SSF46785">
    <property type="entry name" value="Winged helix' DNA-binding domain"/>
    <property type="match status" value="1"/>
</dbReference>
<dbReference type="Gene3D" id="1.10.10.10">
    <property type="entry name" value="Winged helix-like DNA-binding domain superfamily/Winged helix DNA-binding domain"/>
    <property type="match status" value="1"/>
</dbReference>
<proteinExistence type="predicted"/>
<keyword evidence="3" id="KW-1185">Reference proteome</keyword>
<dbReference type="PANTHER" id="PTHR33164:SF99">
    <property type="entry name" value="MARR FAMILY REGULATORY PROTEIN"/>
    <property type="match status" value="1"/>
</dbReference>
<name>A0ABQ3S5S6_9ACTN</name>
<evidence type="ECO:0000313" key="3">
    <source>
        <dbReference type="Proteomes" id="UP000649259"/>
    </source>
</evidence>
<protein>
    <submittedName>
        <fullName evidence="2">MarR family transcriptional regulator</fullName>
    </submittedName>
</protein>
<dbReference type="InterPro" id="IPR000835">
    <property type="entry name" value="HTH_MarR-typ"/>
</dbReference>
<evidence type="ECO:0000313" key="2">
    <source>
        <dbReference type="EMBL" id="GHI63476.1"/>
    </source>
</evidence>
<reference evidence="3" key="1">
    <citation type="submission" date="2023-07" db="EMBL/GenBank/DDBJ databases">
        <title>Whole genome shotgun sequence of Streptomyces cacaoi subsp. asoensis NBRC 13813.</title>
        <authorList>
            <person name="Komaki H."/>
            <person name="Tamura T."/>
        </authorList>
    </citation>
    <scope>NUCLEOTIDE SEQUENCE [LARGE SCALE GENOMIC DNA]</scope>
    <source>
        <strain evidence="3">NBRC 13813</strain>
    </source>
</reference>
<organism evidence="2 3">
    <name type="scientific">Streptomyces asoensis</name>
    <dbReference type="NCBI Taxonomy" id="249586"/>
    <lineage>
        <taxon>Bacteria</taxon>
        <taxon>Bacillati</taxon>
        <taxon>Actinomycetota</taxon>
        <taxon>Actinomycetes</taxon>
        <taxon>Kitasatosporales</taxon>
        <taxon>Streptomycetaceae</taxon>
        <taxon>Streptomyces</taxon>
    </lineage>
</organism>
<evidence type="ECO:0000259" key="1">
    <source>
        <dbReference type="PROSITE" id="PS50995"/>
    </source>
</evidence>
<sequence>MHNVEETTKAHSSPARIRWLTDEQQRVWRSFVHATTLLEDHMCRQLQRTVNMPHSYYLLLVNLAESPHQRLQMSELAMHAKITRPRLSHAVARLEKDGLVRREEAPSGKRGTFTVLTEEGLEALGRAAAGYATVVQHALFDRLTPQQQESLGAIMQIVTEGLQTDRAGADLPWLR</sequence>
<gene>
    <name evidence="2" type="ORF">Saso_51260</name>
</gene>
<accession>A0ABQ3S5S6</accession>
<dbReference type="SMART" id="SM00347">
    <property type="entry name" value="HTH_MARR"/>
    <property type="match status" value="1"/>
</dbReference>
<dbReference type="PRINTS" id="PR00598">
    <property type="entry name" value="HTHMARR"/>
</dbReference>